<evidence type="ECO:0000313" key="1">
    <source>
        <dbReference type="EMBL" id="ORE10887.1"/>
    </source>
</evidence>
<gene>
    <name evidence="1" type="ORF">BCV72DRAFT_195294</name>
</gene>
<protein>
    <submittedName>
        <fullName evidence="1">Uncharacterized protein</fullName>
    </submittedName>
</protein>
<dbReference type="AlphaFoldDB" id="A0A1X0RFT8"/>
<name>A0A1X0RFT8_RHIZD</name>
<dbReference type="VEuPathDB" id="FungiDB:BCV72DRAFT_195294"/>
<proteinExistence type="predicted"/>
<dbReference type="Proteomes" id="UP000242414">
    <property type="component" value="Unassembled WGS sequence"/>
</dbReference>
<accession>A0A1X0RFT8</accession>
<feature type="non-terminal residue" evidence="1">
    <location>
        <position position="111"/>
    </location>
</feature>
<dbReference type="EMBL" id="KV921861">
    <property type="protein sequence ID" value="ORE10887.1"/>
    <property type="molecule type" value="Genomic_DNA"/>
</dbReference>
<organism evidence="1">
    <name type="scientific">Rhizopus microsporus var. microsporus</name>
    <dbReference type="NCBI Taxonomy" id="86635"/>
    <lineage>
        <taxon>Eukaryota</taxon>
        <taxon>Fungi</taxon>
        <taxon>Fungi incertae sedis</taxon>
        <taxon>Mucoromycota</taxon>
        <taxon>Mucoromycotina</taxon>
        <taxon>Mucoromycetes</taxon>
        <taxon>Mucorales</taxon>
        <taxon>Mucorineae</taxon>
        <taxon>Rhizopodaceae</taxon>
        <taxon>Rhizopus</taxon>
    </lineage>
</organism>
<reference evidence="1" key="1">
    <citation type="journal article" date="2016" name="Proc. Natl. Acad. Sci. U.S.A.">
        <title>Lipid metabolic changes in an early divergent fungus govern the establishment of a mutualistic symbiosis with endobacteria.</title>
        <authorList>
            <person name="Lastovetsky O.A."/>
            <person name="Gaspar M.L."/>
            <person name="Mondo S.J."/>
            <person name="LaButti K.M."/>
            <person name="Sandor L."/>
            <person name="Grigoriev I.V."/>
            <person name="Henry S.A."/>
            <person name="Pawlowska T.E."/>
        </authorList>
    </citation>
    <scope>NUCLEOTIDE SEQUENCE [LARGE SCALE GENOMIC DNA]</scope>
    <source>
        <strain evidence="1">ATCC 52814</strain>
    </source>
</reference>
<sequence>MLIGDKETGAGSRIEGFHRYGGKWKQMIQGKYTNVCITDEYMTPQTCLYCFSKLSHPIQRKTEKERQISFKSKGSLLCRNPNCVIVKNNKTSKSRNSLSALAIGISGLCKL</sequence>